<dbReference type="OrthoDB" id="1889309at2759"/>
<dbReference type="SUPFAM" id="SSF47661">
    <property type="entry name" value="t-snare proteins"/>
    <property type="match status" value="1"/>
</dbReference>
<dbReference type="GO" id="GO:0016020">
    <property type="term" value="C:membrane"/>
    <property type="evidence" value="ECO:0007669"/>
    <property type="project" value="InterPro"/>
</dbReference>
<evidence type="ECO:0000256" key="2">
    <source>
        <dbReference type="ARBA" id="ARBA00046280"/>
    </source>
</evidence>
<evidence type="ECO:0000259" key="5">
    <source>
        <dbReference type="Pfam" id="PF09177"/>
    </source>
</evidence>
<comment type="caution">
    <text evidence="6">The sequence shown here is derived from an EMBL/GenBank/DDBJ whole genome shotgun (WGS) entry which is preliminary data.</text>
</comment>
<evidence type="ECO:0000256" key="4">
    <source>
        <dbReference type="SAM" id="Phobius"/>
    </source>
</evidence>
<dbReference type="CDD" id="cd21442">
    <property type="entry name" value="SNARE_NTD_STX6-like"/>
    <property type="match status" value="1"/>
</dbReference>
<dbReference type="InterPro" id="IPR010989">
    <property type="entry name" value="SNARE"/>
</dbReference>
<evidence type="ECO:0000256" key="1">
    <source>
        <dbReference type="ARBA" id="ARBA00022927"/>
    </source>
</evidence>
<name>A0A843VI71_COLES</name>
<sequence length="375" mass="41809">MTSTSTFDRWEKDPLFAAAEEVQEAADRMESIYRRWIYESKSHAKPAGGEGDASGELELRKELHAALGAAKWQLEVFDRASRSKNDVSSVDADARVRHSQFVSTIGNQLLTVENSLGGLEIEERGKPVVWVQLDEGERDELAMFLSCPQSSEEQKARPGAVVAGSCKGHRLPPLPYSSGGVRSEGKDLNGEVRIDLPKSSVVPAELDSRDNREEKKHGHRRAASLGVDLGFWNNSMSNDDCAQRSSVEWPDVAPPPKVLSFSGLASAAESTWKTKWVKNGFRKWRAGDQHHASESIPLQSNEFSRDLRTCYEKSKDCLSSCGDESYDKHVYGCIGAFQRLLQRSQYQIQYGRPVHVIFWLVLAFLLIGISLAFFS</sequence>
<dbReference type="GO" id="GO:0048193">
    <property type="term" value="P:Golgi vesicle transport"/>
    <property type="evidence" value="ECO:0007669"/>
    <property type="project" value="InterPro"/>
</dbReference>
<dbReference type="PANTHER" id="PTHR34949">
    <property type="entry name" value="OS05G0443700 PROTEIN"/>
    <property type="match status" value="1"/>
</dbReference>
<feature type="compositionally biased region" description="Basic and acidic residues" evidence="3">
    <location>
        <begin position="206"/>
        <end position="216"/>
    </location>
</feature>
<dbReference type="Pfam" id="PF09177">
    <property type="entry name" value="STX6_10_61_N"/>
    <property type="match status" value="1"/>
</dbReference>
<evidence type="ECO:0000256" key="3">
    <source>
        <dbReference type="SAM" id="MobiDB-lite"/>
    </source>
</evidence>
<evidence type="ECO:0000313" key="7">
    <source>
        <dbReference type="Proteomes" id="UP000652761"/>
    </source>
</evidence>
<reference evidence="6" key="1">
    <citation type="submission" date="2017-07" db="EMBL/GenBank/DDBJ databases">
        <title>Taro Niue Genome Assembly and Annotation.</title>
        <authorList>
            <person name="Atibalentja N."/>
            <person name="Keating K."/>
            <person name="Fields C.J."/>
        </authorList>
    </citation>
    <scope>NUCLEOTIDE SEQUENCE</scope>
    <source>
        <strain evidence="6">Niue_2</strain>
        <tissue evidence="6">Leaf</tissue>
    </source>
</reference>
<keyword evidence="7" id="KW-1185">Reference proteome</keyword>
<keyword evidence="4" id="KW-1133">Transmembrane helix</keyword>
<feature type="domain" description="Syntaxin 6/10/61 N-terminal" evidence="5">
    <location>
        <begin position="13"/>
        <end position="112"/>
    </location>
</feature>
<dbReference type="InterPro" id="IPR015260">
    <property type="entry name" value="Syntaxin-6/10/61_N"/>
</dbReference>
<dbReference type="Gene3D" id="1.20.58.90">
    <property type="match status" value="1"/>
</dbReference>
<feature type="transmembrane region" description="Helical" evidence="4">
    <location>
        <begin position="356"/>
        <end position="374"/>
    </location>
</feature>
<dbReference type="EMBL" id="NMUH01001719">
    <property type="protein sequence ID" value="MQL94816.1"/>
    <property type="molecule type" value="Genomic_DNA"/>
</dbReference>
<dbReference type="Proteomes" id="UP000652761">
    <property type="component" value="Unassembled WGS sequence"/>
</dbReference>
<comment type="subcellular location">
    <subcellularLocation>
        <location evidence="2">Endomembrane system</location>
        <topology evidence="2">Single-pass type IV membrane protein</topology>
    </subcellularLocation>
</comment>
<evidence type="ECO:0000313" key="6">
    <source>
        <dbReference type="EMBL" id="MQL94816.1"/>
    </source>
</evidence>
<dbReference type="GO" id="GO:0012505">
    <property type="term" value="C:endomembrane system"/>
    <property type="evidence" value="ECO:0007669"/>
    <property type="project" value="UniProtKB-SubCell"/>
</dbReference>
<dbReference type="PANTHER" id="PTHR34949:SF6">
    <property type="entry name" value="EXPRESSED PROTEIN"/>
    <property type="match status" value="1"/>
</dbReference>
<keyword evidence="1" id="KW-0653">Protein transport</keyword>
<protein>
    <recommendedName>
        <fullName evidence="5">Syntaxin 6/10/61 N-terminal domain-containing protein</fullName>
    </recommendedName>
</protein>
<gene>
    <name evidence="6" type="ORF">Taro_027478</name>
</gene>
<feature type="region of interest" description="Disordered" evidence="3">
    <location>
        <begin position="200"/>
        <end position="221"/>
    </location>
</feature>
<organism evidence="6 7">
    <name type="scientific">Colocasia esculenta</name>
    <name type="common">Wild taro</name>
    <name type="synonym">Arum esculentum</name>
    <dbReference type="NCBI Taxonomy" id="4460"/>
    <lineage>
        <taxon>Eukaryota</taxon>
        <taxon>Viridiplantae</taxon>
        <taxon>Streptophyta</taxon>
        <taxon>Embryophyta</taxon>
        <taxon>Tracheophyta</taxon>
        <taxon>Spermatophyta</taxon>
        <taxon>Magnoliopsida</taxon>
        <taxon>Liliopsida</taxon>
        <taxon>Araceae</taxon>
        <taxon>Aroideae</taxon>
        <taxon>Colocasieae</taxon>
        <taxon>Colocasia</taxon>
    </lineage>
</organism>
<proteinExistence type="predicted"/>
<keyword evidence="4" id="KW-0472">Membrane</keyword>
<dbReference type="GO" id="GO:0015031">
    <property type="term" value="P:protein transport"/>
    <property type="evidence" value="ECO:0007669"/>
    <property type="project" value="UniProtKB-KW"/>
</dbReference>
<keyword evidence="4" id="KW-0812">Transmembrane</keyword>
<dbReference type="AlphaFoldDB" id="A0A843VI71"/>
<keyword evidence="1" id="KW-0813">Transport</keyword>
<accession>A0A843VI71</accession>